<proteinExistence type="predicted"/>
<keyword evidence="7" id="KW-1185">Reference proteome</keyword>
<dbReference type="InterPro" id="IPR045474">
    <property type="entry name" value="GEVED"/>
</dbReference>
<feature type="domain" description="DUF6923" evidence="5">
    <location>
        <begin position="79"/>
        <end position="296"/>
    </location>
</feature>
<evidence type="ECO:0000313" key="7">
    <source>
        <dbReference type="Proteomes" id="UP000587527"/>
    </source>
</evidence>
<dbReference type="AlphaFoldDB" id="A0A841BXC7"/>
<evidence type="ECO:0000313" key="6">
    <source>
        <dbReference type="EMBL" id="MBB5871412.1"/>
    </source>
</evidence>
<name>A0A841BXC7_9ACTN</name>
<dbReference type="RefSeq" id="WP_184839440.1">
    <property type="nucleotide sequence ID" value="NZ_JACHMN010000002.1"/>
</dbReference>
<evidence type="ECO:0000259" key="4">
    <source>
        <dbReference type="Pfam" id="PF20009"/>
    </source>
</evidence>
<accession>A0A841BXC7</accession>
<evidence type="ECO:0008006" key="8">
    <source>
        <dbReference type="Google" id="ProtNLM"/>
    </source>
</evidence>
<reference evidence="6 7" key="1">
    <citation type="submission" date="2020-08" db="EMBL/GenBank/DDBJ databases">
        <title>Sequencing the genomes of 1000 actinobacteria strains.</title>
        <authorList>
            <person name="Klenk H.-P."/>
        </authorList>
    </citation>
    <scope>NUCLEOTIDE SEQUENCE [LARGE SCALE GENOMIC DNA]</scope>
    <source>
        <strain evidence="6 7">DSM 45362</strain>
    </source>
</reference>
<keyword evidence="2" id="KW-0472">Membrane</keyword>
<dbReference type="EMBL" id="JACHMN010000002">
    <property type="protein sequence ID" value="MBB5871412.1"/>
    <property type="molecule type" value="Genomic_DNA"/>
</dbReference>
<dbReference type="Pfam" id="PF21959">
    <property type="entry name" value="DUF6923"/>
    <property type="match status" value="1"/>
</dbReference>
<dbReference type="Proteomes" id="UP000587527">
    <property type="component" value="Unassembled WGS sequence"/>
</dbReference>
<protein>
    <recommendedName>
        <fullName evidence="8">DUF4394 domain-containing protein</fullName>
    </recommendedName>
</protein>
<dbReference type="Pfam" id="PF20009">
    <property type="entry name" value="GEVED"/>
    <property type="match status" value="1"/>
</dbReference>
<comment type="caution">
    <text evidence="6">The sequence shown here is derived from an EMBL/GenBank/DDBJ whole genome shotgun (WGS) entry which is preliminary data.</text>
</comment>
<evidence type="ECO:0000256" key="3">
    <source>
        <dbReference type="SAM" id="SignalP"/>
    </source>
</evidence>
<keyword evidence="3" id="KW-0732">Signal</keyword>
<dbReference type="InterPro" id="IPR054215">
    <property type="entry name" value="DUF6923"/>
</dbReference>
<feature type="signal peptide" evidence="3">
    <location>
        <begin position="1"/>
        <end position="22"/>
    </location>
</feature>
<keyword evidence="2" id="KW-0812">Transmembrane</keyword>
<feature type="chain" id="PRO_5038820050" description="DUF4394 domain-containing protein" evidence="3">
    <location>
        <begin position="23"/>
        <end position="616"/>
    </location>
</feature>
<gene>
    <name evidence="6" type="ORF">F4553_004791</name>
</gene>
<sequence>MSGIVSHRVAALALALIPSTFAMTGLAATAPATAAPAPPIAPFAECPNAGFQLTWAGSGGSTLNRYDISTAALIPIKQLPWIANAIGYHESQRVFWALRSVNPGPDKLVRIDSAGNTDDYGVPVGLSDPTSFDGLAGAVIGDRLVVHTRQPANHLVEIDVNPASATFGTVTREIALSRTTGSLAYLNLGDWDVNDVDGKLYGIELMSTKRELVKIDPATGAVTDVATVTADLPNSDNYGAFFAEDGDSTFYTSANNVGVTSGQSQTFELRADANPVHVAAFGKGPALRVNDGADCLIATDFSDAPASYLTGDRAGGPGHVLSSYLQRGSKLAIGSGLDSDLDGFPSADADSDDKNLPVTDEDGVAAGATIDRNAPKISISVVNTTGAAAVVAGWIDFNGNGTFDAAERATATVASGGTSATLTWPAQRSAARKTTGARRLAHAGYGTPTAGPSPTPDRPPTGGGTSTGGGVTGGHSSANLQLKAAVTPTFLRLRIMPATVANPVPGGYVDGGEVEDHRIMLTTLLAVPPAAPPVDGNPVPVAQPVANPAVPGATTVDADGDGETADDVLAATGDPVSAYLRLGLGLVGFGGSIFGLAWLLGRRRRDEAIGEIAGKE</sequence>
<evidence type="ECO:0000256" key="2">
    <source>
        <dbReference type="SAM" id="Phobius"/>
    </source>
</evidence>
<feature type="region of interest" description="Disordered" evidence="1">
    <location>
        <begin position="427"/>
        <end position="474"/>
    </location>
</feature>
<feature type="domain" description="GEVED" evidence="4">
    <location>
        <begin position="391"/>
        <end position="519"/>
    </location>
</feature>
<feature type="compositionally biased region" description="Gly residues" evidence="1">
    <location>
        <begin position="461"/>
        <end position="473"/>
    </location>
</feature>
<evidence type="ECO:0000256" key="1">
    <source>
        <dbReference type="SAM" id="MobiDB-lite"/>
    </source>
</evidence>
<organism evidence="6 7">
    <name type="scientific">Allocatelliglobosispora scoriae</name>
    <dbReference type="NCBI Taxonomy" id="643052"/>
    <lineage>
        <taxon>Bacteria</taxon>
        <taxon>Bacillati</taxon>
        <taxon>Actinomycetota</taxon>
        <taxon>Actinomycetes</taxon>
        <taxon>Micromonosporales</taxon>
        <taxon>Micromonosporaceae</taxon>
        <taxon>Allocatelliglobosispora</taxon>
    </lineage>
</organism>
<keyword evidence="2" id="KW-1133">Transmembrane helix</keyword>
<feature type="transmembrane region" description="Helical" evidence="2">
    <location>
        <begin position="578"/>
        <end position="600"/>
    </location>
</feature>
<evidence type="ECO:0000259" key="5">
    <source>
        <dbReference type="Pfam" id="PF21959"/>
    </source>
</evidence>